<dbReference type="InParanoid" id="A0A7N2LR42"/>
<dbReference type="EMBL" id="LRBV02000005">
    <property type="status" value="NOT_ANNOTATED_CDS"/>
    <property type="molecule type" value="Genomic_DNA"/>
</dbReference>
<dbReference type="AlphaFoldDB" id="A0A7N2LR42"/>
<dbReference type="Proteomes" id="UP000594261">
    <property type="component" value="Chromosome 5"/>
</dbReference>
<name>A0A7N2LR42_QUELO</name>
<reference evidence="2" key="2">
    <citation type="submission" date="2021-01" db="UniProtKB">
        <authorList>
            <consortium name="EnsemblPlants"/>
        </authorList>
    </citation>
    <scope>IDENTIFICATION</scope>
</reference>
<evidence type="ECO:0000313" key="2">
    <source>
        <dbReference type="EnsemblPlants" id="QL05p054023:mrna"/>
    </source>
</evidence>
<evidence type="ECO:0000256" key="1">
    <source>
        <dbReference type="ARBA" id="ARBA00011047"/>
    </source>
</evidence>
<dbReference type="PANTHER" id="PTHR15323">
    <property type="entry name" value="D123 PROTEIN"/>
    <property type="match status" value="1"/>
</dbReference>
<dbReference type="EnsemblPlants" id="QL05p054023:mrna">
    <property type="protein sequence ID" value="QL05p054023:mrna"/>
    <property type="gene ID" value="QL05p054023"/>
</dbReference>
<accession>A0A7N2LR42</accession>
<dbReference type="Gramene" id="QL05p054023:mrna">
    <property type="protein sequence ID" value="QL05p054023:mrna"/>
    <property type="gene ID" value="QL05p054023"/>
</dbReference>
<dbReference type="Pfam" id="PF07065">
    <property type="entry name" value="D123"/>
    <property type="match status" value="1"/>
</dbReference>
<reference evidence="2 3" key="1">
    <citation type="journal article" date="2016" name="G3 (Bethesda)">
        <title>First Draft Assembly and Annotation of the Genome of a California Endemic Oak Quercus lobata Nee (Fagaceae).</title>
        <authorList>
            <person name="Sork V.L."/>
            <person name="Fitz-Gibbon S.T."/>
            <person name="Puiu D."/>
            <person name="Crepeau M."/>
            <person name="Gugger P.F."/>
            <person name="Sherman R."/>
            <person name="Stevens K."/>
            <person name="Langley C.H."/>
            <person name="Pellegrini M."/>
            <person name="Salzberg S.L."/>
        </authorList>
    </citation>
    <scope>NUCLEOTIDE SEQUENCE [LARGE SCALE GENOMIC DNA]</scope>
    <source>
        <strain evidence="2 3">cv. SW786</strain>
    </source>
</reference>
<evidence type="ECO:0000313" key="3">
    <source>
        <dbReference type="Proteomes" id="UP000594261"/>
    </source>
</evidence>
<dbReference type="InterPro" id="IPR009772">
    <property type="entry name" value="CDC123"/>
</dbReference>
<keyword evidence="3" id="KW-1185">Reference proteome</keyword>
<proteinExistence type="inferred from homology"/>
<comment type="similarity">
    <text evidence="1">Belongs to the CDC123 family.</text>
</comment>
<dbReference type="PANTHER" id="PTHR15323:SF6">
    <property type="entry name" value="CELL DIVISION CYCLE PROTEIN 123 HOMOLOG"/>
    <property type="match status" value="1"/>
</dbReference>
<dbReference type="GO" id="GO:0005737">
    <property type="term" value="C:cytoplasm"/>
    <property type="evidence" value="ECO:0007669"/>
    <property type="project" value="TreeGrafter"/>
</dbReference>
<organism evidence="2 3">
    <name type="scientific">Quercus lobata</name>
    <name type="common">Valley oak</name>
    <dbReference type="NCBI Taxonomy" id="97700"/>
    <lineage>
        <taxon>Eukaryota</taxon>
        <taxon>Viridiplantae</taxon>
        <taxon>Streptophyta</taxon>
        <taxon>Embryophyta</taxon>
        <taxon>Tracheophyta</taxon>
        <taxon>Spermatophyta</taxon>
        <taxon>Magnoliopsida</taxon>
        <taxon>eudicotyledons</taxon>
        <taxon>Gunneridae</taxon>
        <taxon>Pentapetalae</taxon>
        <taxon>rosids</taxon>
        <taxon>fabids</taxon>
        <taxon>Fagales</taxon>
        <taxon>Fagaceae</taxon>
        <taxon>Quercus</taxon>
    </lineage>
</organism>
<protein>
    <submittedName>
        <fullName evidence="2">Uncharacterized protein</fullName>
    </submittedName>
</protein>
<sequence>MKLNSLCPAVESTSWLILSKRKLSFGQALFSFFTSLVIVLLRSGANILRFCYTELELKIKESVESLGGSVFPKLNRSAPKDLAWISTSGPIQCTTFSEITLLLRVSDSLIHDLCHAYDSCTDKVIVKTPEFLRCTPQVVPIPSDGDGNPLFCMGSNLVGTSQRDVTTFYPVLLEKKSNIEWLIKQFYEDNVRLKFESENYTFDVYVTKDERIKVLDFNPWGAFSLPLLFNWEELKAEHQGRRRHEWTLELWRASVLLGQMQGLEEGVLYLGAKMM</sequence>